<dbReference type="AlphaFoldDB" id="A0A0F8XQ56"/>
<name>A0A0F8XQ56_9ZZZZ</name>
<protein>
    <submittedName>
        <fullName evidence="1">Uncharacterized protein</fullName>
    </submittedName>
</protein>
<comment type="caution">
    <text evidence="1">The sequence shown here is derived from an EMBL/GenBank/DDBJ whole genome shotgun (WGS) entry which is preliminary data.</text>
</comment>
<accession>A0A0F8XQ56</accession>
<gene>
    <name evidence="1" type="ORF">LCGC14_2995450</name>
</gene>
<evidence type="ECO:0000313" key="1">
    <source>
        <dbReference type="EMBL" id="KKK63320.1"/>
    </source>
</evidence>
<proteinExistence type="predicted"/>
<reference evidence="1" key="1">
    <citation type="journal article" date="2015" name="Nature">
        <title>Complex archaea that bridge the gap between prokaryotes and eukaryotes.</title>
        <authorList>
            <person name="Spang A."/>
            <person name="Saw J.H."/>
            <person name="Jorgensen S.L."/>
            <person name="Zaremba-Niedzwiedzka K."/>
            <person name="Martijn J."/>
            <person name="Lind A.E."/>
            <person name="van Eijk R."/>
            <person name="Schleper C."/>
            <person name="Guy L."/>
            <person name="Ettema T.J."/>
        </authorList>
    </citation>
    <scope>NUCLEOTIDE SEQUENCE</scope>
</reference>
<sequence length="86" mass="9833">MGEAMVMDRGEKMADRLAYNEDGKTLDEVVLSNASVHLEQLDDTIFMLIVENKEHHWHLRIGSRSGRAKVDAWVYESSEVESDINL</sequence>
<dbReference type="EMBL" id="LAZR01061572">
    <property type="protein sequence ID" value="KKK63320.1"/>
    <property type="molecule type" value="Genomic_DNA"/>
</dbReference>
<organism evidence="1">
    <name type="scientific">marine sediment metagenome</name>
    <dbReference type="NCBI Taxonomy" id="412755"/>
    <lineage>
        <taxon>unclassified sequences</taxon>
        <taxon>metagenomes</taxon>
        <taxon>ecological metagenomes</taxon>
    </lineage>
</organism>